<accession>A0A6J5L6L4</accession>
<sequence length="195" mass="21828">MIDTKTFGKTPAAEQLVRQLNEIQHQPTIRSVSIAIKTFNDNVKSILDAVDLDAMTAKVASNLLRLLRQEAQTINIQAYDVHGCTTEYITNLTKNVVIGNIKRAIRSITVIRKIQNSNTTLAKVKSKASNNVISATDYVVSYQILGYRAGYSVGQRKTQHEWVPDYPRSSEVAEVVTSEMLHARSQARRARKQQA</sequence>
<proteinExistence type="predicted"/>
<name>A0A6J5L6L4_9CAUD</name>
<gene>
    <name evidence="1" type="ORF">UFOVP116_235</name>
</gene>
<reference evidence="1" key="1">
    <citation type="submission" date="2020-04" db="EMBL/GenBank/DDBJ databases">
        <authorList>
            <person name="Chiriac C."/>
            <person name="Salcher M."/>
            <person name="Ghai R."/>
            <person name="Kavagutti S V."/>
        </authorList>
    </citation>
    <scope>NUCLEOTIDE SEQUENCE</scope>
</reference>
<protein>
    <submittedName>
        <fullName evidence="1">Uncharacterized protein</fullName>
    </submittedName>
</protein>
<evidence type="ECO:0000313" key="1">
    <source>
        <dbReference type="EMBL" id="CAB4130031.1"/>
    </source>
</evidence>
<dbReference type="EMBL" id="LR796237">
    <property type="protein sequence ID" value="CAB4130031.1"/>
    <property type="molecule type" value="Genomic_DNA"/>
</dbReference>
<organism evidence="1">
    <name type="scientific">uncultured Caudovirales phage</name>
    <dbReference type="NCBI Taxonomy" id="2100421"/>
    <lineage>
        <taxon>Viruses</taxon>
        <taxon>Duplodnaviria</taxon>
        <taxon>Heunggongvirae</taxon>
        <taxon>Uroviricota</taxon>
        <taxon>Caudoviricetes</taxon>
        <taxon>Peduoviridae</taxon>
        <taxon>Maltschvirus</taxon>
        <taxon>Maltschvirus maltsch</taxon>
    </lineage>
</organism>